<dbReference type="Proteomes" id="UP000094626">
    <property type="component" value="Plasmid pSA1"/>
</dbReference>
<feature type="transmembrane region" description="Helical" evidence="7">
    <location>
        <begin position="288"/>
        <end position="306"/>
    </location>
</feature>
<evidence type="ECO:0000313" key="10">
    <source>
        <dbReference type="Proteomes" id="UP000024329"/>
    </source>
</evidence>
<keyword evidence="5 7" id="KW-1133">Transmembrane helix</keyword>
<feature type="transmembrane region" description="Helical" evidence="7">
    <location>
        <begin position="39"/>
        <end position="61"/>
    </location>
</feature>
<keyword evidence="11" id="KW-1185">Reference proteome</keyword>
<dbReference type="EMBL" id="JFYZ01000005">
    <property type="protein sequence ID" value="EZP82685.1"/>
    <property type="molecule type" value="Genomic_DNA"/>
</dbReference>
<keyword evidence="3" id="KW-1003">Cell membrane</keyword>
<dbReference type="CDD" id="cd13127">
    <property type="entry name" value="MATE_tuaB_like"/>
    <property type="match status" value="1"/>
</dbReference>
<evidence type="ECO:0000256" key="4">
    <source>
        <dbReference type="ARBA" id="ARBA00022692"/>
    </source>
</evidence>
<dbReference type="Proteomes" id="UP000024329">
    <property type="component" value="Unassembled WGS sequence"/>
</dbReference>
<dbReference type="EMBL" id="CP017076">
    <property type="protein sequence ID" value="AOR79108.1"/>
    <property type="molecule type" value="Genomic_DNA"/>
</dbReference>
<feature type="transmembrane region" description="Helical" evidence="7">
    <location>
        <begin position="380"/>
        <end position="400"/>
    </location>
</feature>
<feature type="transmembrane region" description="Helical" evidence="7">
    <location>
        <begin position="150"/>
        <end position="172"/>
    </location>
</feature>
<sequence>MNRISPDVAKPLFWSTASSLGTQALSFLTFAILARLLGAPAFGLVAMAALVIDLLLTLSTIGMNEAVVQRRSLTEEDADTAFWANLACGLLCCVVTVAAAPLLARLFDQPELAPIVAALASIFAITPLGTIHTARLQRELRFRSVAARSLAASLAGALVGLPLALAGFGAWALVGQRIGASAAMAVSAWISTGWMPRPRFKCAACRDMMRFGVHLGIAGTLNQINIRSAEVISGILVGPAAVAFIRAGSRIVEVLNQVTYAPFQQIALPVLARTAHDLQAMRTTYLRMSRLSAFVMFPAFFGTLALSRQVVDLVFGPGWEPVADAIRIFACAVVPSQMNTLVVAAIASAGESRTVLAWTSTQIVLGLAAAAAVHDWGWQAMLMTGVVRGYLVLPYGLYLLRKRLEIPFRDVFASLRPALTSSALMVVLILACVRTSEASISPLGIIAFALPSGVVTYVGSYIWQDPAILVQARDMLRSRLCRNAPR</sequence>
<keyword evidence="8" id="KW-0614">Plasmid</keyword>
<keyword evidence="6 7" id="KW-0472">Membrane</keyword>
<dbReference type="eggNOG" id="COG2244">
    <property type="taxonomic scope" value="Bacteria"/>
</dbReference>
<reference evidence="9 10" key="1">
    <citation type="submission" date="2014-03" db="EMBL/GenBank/DDBJ databases">
        <title>Whole genome sequence of Novosphingobium resinovorum KF1.</title>
        <authorList>
            <person name="Gan H.M."/>
            <person name="Gan H.Y."/>
            <person name="Chew T.H."/>
            <person name="Savka M.A."/>
        </authorList>
    </citation>
    <scope>NUCLEOTIDE SEQUENCE [LARGE SCALE GENOMIC DNA]</scope>
    <source>
        <strain evidence="9 10">KF1</strain>
    </source>
</reference>
<dbReference type="PANTHER" id="PTHR30250:SF10">
    <property type="entry name" value="LIPOPOLYSACCHARIDE BIOSYNTHESIS PROTEIN WZXC"/>
    <property type="match status" value="1"/>
</dbReference>
<gene>
    <name evidence="8" type="ORF">BES08_19660</name>
    <name evidence="9" type="ORF">BV97_01609</name>
</gene>
<proteinExistence type="inferred from homology"/>
<feature type="transmembrane region" description="Helical" evidence="7">
    <location>
        <begin position="12"/>
        <end position="33"/>
    </location>
</feature>
<dbReference type="AlphaFoldDB" id="A0A031K0D8"/>
<dbReference type="Pfam" id="PF13440">
    <property type="entry name" value="Polysacc_synt_3"/>
    <property type="match status" value="1"/>
</dbReference>
<dbReference type="OrthoDB" id="7605542at2"/>
<evidence type="ECO:0000256" key="6">
    <source>
        <dbReference type="ARBA" id="ARBA00023136"/>
    </source>
</evidence>
<feature type="transmembrane region" description="Helical" evidence="7">
    <location>
        <begin position="178"/>
        <end position="196"/>
    </location>
</feature>
<feature type="transmembrane region" description="Helical" evidence="7">
    <location>
        <begin position="326"/>
        <end position="348"/>
    </location>
</feature>
<dbReference type="PANTHER" id="PTHR30250">
    <property type="entry name" value="PST FAMILY PREDICTED COLANIC ACID TRANSPORTER"/>
    <property type="match status" value="1"/>
</dbReference>
<reference evidence="8" key="2">
    <citation type="submission" date="2016-08" db="EMBL/GenBank/DDBJ databases">
        <authorList>
            <person name="Seilhamer J.J."/>
        </authorList>
    </citation>
    <scope>NUCLEOTIDE SEQUENCE [LARGE SCALE GENOMIC DNA]</scope>
    <source>
        <strain evidence="8">SA1</strain>
        <plasmid evidence="8">pSA1</plasmid>
    </source>
</reference>
<comment type="similarity">
    <text evidence="2">Belongs to the polysaccharide synthase family.</text>
</comment>
<evidence type="ECO:0000313" key="9">
    <source>
        <dbReference type="EMBL" id="EZP82685.1"/>
    </source>
</evidence>
<feature type="transmembrane region" description="Helical" evidence="7">
    <location>
        <begin position="355"/>
        <end position="374"/>
    </location>
</feature>
<evidence type="ECO:0000313" key="8">
    <source>
        <dbReference type="EMBL" id="AOR79108.1"/>
    </source>
</evidence>
<feature type="transmembrane region" description="Helical" evidence="7">
    <location>
        <begin position="412"/>
        <end position="431"/>
    </location>
</feature>
<feature type="transmembrane region" description="Helical" evidence="7">
    <location>
        <begin position="443"/>
        <end position="463"/>
    </location>
</feature>
<dbReference type="RefSeq" id="WP_036524987.1">
    <property type="nucleotide sequence ID" value="NZ_CP017076.1"/>
</dbReference>
<evidence type="ECO:0000256" key="1">
    <source>
        <dbReference type="ARBA" id="ARBA00004651"/>
    </source>
</evidence>
<evidence type="ECO:0000256" key="2">
    <source>
        <dbReference type="ARBA" id="ARBA00007430"/>
    </source>
</evidence>
<protein>
    <submittedName>
        <fullName evidence="9">Polysaccharide biosynthesis protein</fullName>
    </submittedName>
</protein>
<dbReference type="GO" id="GO:0005886">
    <property type="term" value="C:plasma membrane"/>
    <property type="evidence" value="ECO:0007669"/>
    <property type="project" value="UniProtKB-SubCell"/>
</dbReference>
<evidence type="ECO:0000256" key="5">
    <source>
        <dbReference type="ARBA" id="ARBA00022989"/>
    </source>
</evidence>
<name>A0A031K0D8_9SPHN</name>
<comment type="subcellular location">
    <subcellularLocation>
        <location evidence="1">Cell membrane</location>
        <topology evidence="1">Multi-pass membrane protein</topology>
    </subcellularLocation>
</comment>
<evidence type="ECO:0000256" key="3">
    <source>
        <dbReference type="ARBA" id="ARBA00022475"/>
    </source>
</evidence>
<geneLocation type="plasmid" evidence="8 11">
    <name>pSA1</name>
</geneLocation>
<dbReference type="KEGG" id="nre:BES08_19660"/>
<evidence type="ECO:0000313" key="11">
    <source>
        <dbReference type="Proteomes" id="UP000094626"/>
    </source>
</evidence>
<dbReference type="InterPro" id="IPR050833">
    <property type="entry name" value="Poly_Biosynth_Transport"/>
</dbReference>
<keyword evidence="4 7" id="KW-0812">Transmembrane</keyword>
<dbReference type="PATRIC" id="fig|158500.4.peg.1648"/>
<reference evidence="11" key="3">
    <citation type="journal article" date="2017" name="J. Biotechnol.">
        <title>Complete genome sequence of Novosphingobium resinovorum SA1, a versatile xenobiotic-degrading bacterium capable of utilizing sulfanilic acid.</title>
        <authorList>
            <person name="Hegedus B."/>
            <person name="Kos P.B."/>
            <person name="Balint B."/>
            <person name="Maroti G."/>
            <person name="Gan H.M."/>
            <person name="Perei K."/>
            <person name="Rakhely G."/>
        </authorList>
    </citation>
    <scope>NUCLEOTIDE SEQUENCE [LARGE SCALE GENOMIC DNA]</scope>
    <source>
        <strain evidence="11">SA1</strain>
    </source>
</reference>
<evidence type="ECO:0000256" key="7">
    <source>
        <dbReference type="SAM" id="Phobius"/>
    </source>
</evidence>
<accession>A0A031K0D8</accession>
<feature type="transmembrane region" description="Helical" evidence="7">
    <location>
        <begin position="112"/>
        <end position="129"/>
    </location>
</feature>
<organism evidence="9 10">
    <name type="scientific">Novosphingobium resinovorum</name>
    <dbReference type="NCBI Taxonomy" id="158500"/>
    <lineage>
        <taxon>Bacteria</taxon>
        <taxon>Pseudomonadati</taxon>
        <taxon>Pseudomonadota</taxon>
        <taxon>Alphaproteobacteria</taxon>
        <taxon>Sphingomonadales</taxon>
        <taxon>Sphingomonadaceae</taxon>
        <taxon>Novosphingobium</taxon>
    </lineage>
</organism>
<feature type="transmembrane region" description="Helical" evidence="7">
    <location>
        <begin position="82"/>
        <end position="106"/>
    </location>
</feature>